<organism evidence="1 2">
    <name type="scientific">Aspergillus uvarum CBS 121591</name>
    <dbReference type="NCBI Taxonomy" id="1448315"/>
    <lineage>
        <taxon>Eukaryota</taxon>
        <taxon>Fungi</taxon>
        <taxon>Dikarya</taxon>
        <taxon>Ascomycota</taxon>
        <taxon>Pezizomycotina</taxon>
        <taxon>Eurotiomycetes</taxon>
        <taxon>Eurotiomycetidae</taxon>
        <taxon>Eurotiales</taxon>
        <taxon>Aspergillaceae</taxon>
        <taxon>Aspergillus</taxon>
        <taxon>Aspergillus subgen. Circumdati</taxon>
    </lineage>
</organism>
<proteinExistence type="predicted"/>
<protein>
    <submittedName>
        <fullName evidence="1">Uncharacterized protein</fullName>
    </submittedName>
</protein>
<evidence type="ECO:0000313" key="2">
    <source>
        <dbReference type="Proteomes" id="UP000248340"/>
    </source>
</evidence>
<keyword evidence="2" id="KW-1185">Reference proteome</keyword>
<name>A0A319DK46_9EURO</name>
<accession>A0A319DK46</accession>
<reference evidence="1 2" key="1">
    <citation type="submission" date="2016-12" db="EMBL/GenBank/DDBJ databases">
        <title>The genomes of Aspergillus section Nigri reveals drivers in fungal speciation.</title>
        <authorList>
            <consortium name="DOE Joint Genome Institute"/>
            <person name="Vesth T.C."/>
            <person name="Nybo J."/>
            <person name="Theobald S."/>
            <person name="Brandl J."/>
            <person name="Frisvad J.C."/>
            <person name="Nielsen K.F."/>
            <person name="Lyhne E.K."/>
            <person name="Kogle M.E."/>
            <person name="Kuo A."/>
            <person name="Riley R."/>
            <person name="Clum A."/>
            <person name="Nolan M."/>
            <person name="Lipzen A."/>
            <person name="Salamov A."/>
            <person name="Henrissat B."/>
            <person name="Wiebenga A."/>
            <person name="De Vries R.P."/>
            <person name="Grigoriev I.V."/>
            <person name="Mortensen U.H."/>
            <person name="Andersen M.R."/>
            <person name="Baker S.E."/>
        </authorList>
    </citation>
    <scope>NUCLEOTIDE SEQUENCE [LARGE SCALE GENOMIC DNA]</scope>
    <source>
        <strain evidence="1 2">CBS 121591</strain>
    </source>
</reference>
<dbReference type="Proteomes" id="UP000248340">
    <property type="component" value="Unassembled WGS sequence"/>
</dbReference>
<dbReference type="VEuPathDB" id="FungiDB:BO82DRAFT_124292"/>
<dbReference type="EMBL" id="KZ821715">
    <property type="protein sequence ID" value="PYH79842.1"/>
    <property type="molecule type" value="Genomic_DNA"/>
</dbReference>
<evidence type="ECO:0000313" key="1">
    <source>
        <dbReference type="EMBL" id="PYH79842.1"/>
    </source>
</evidence>
<dbReference type="GeneID" id="37132653"/>
<gene>
    <name evidence="1" type="ORF">BO82DRAFT_124292</name>
</gene>
<dbReference type="AlphaFoldDB" id="A0A319DK46"/>
<sequence>MASRTVLNHCFAHFHFLGCRSSGVLRRGRGCFDYPEPTHLIRCIGSAVLFTLSGTGSVTHLYEELSLYIESFPSVAFVA</sequence>
<dbReference type="RefSeq" id="XP_025490042.1">
    <property type="nucleotide sequence ID" value="XM_025629912.1"/>
</dbReference>